<dbReference type="EMBL" id="JAHHUM010002935">
    <property type="protein sequence ID" value="KAK5599488.1"/>
    <property type="molecule type" value="Genomic_DNA"/>
</dbReference>
<proteinExistence type="predicted"/>
<dbReference type="Proteomes" id="UP001311232">
    <property type="component" value="Unassembled WGS sequence"/>
</dbReference>
<feature type="region of interest" description="Disordered" evidence="1">
    <location>
        <begin position="1"/>
        <end position="73"/>
    </location>
</feature>
<reference evidence="2 3" key="1">
    <citation type="submission" date="2021-06" db="EMBL/GenBank/DDBJ databases">
        <authorList>
            <person name="Palmer J.M."/>
        </authorList>
    </citation>
    <scope>NUCLEOTIDE SEQUENCE [LARGE SCALE GENOMIC DNA]</scope>
    <source>
        <strain evidence="2 3">MEX-2019</strain>
        <tissue evidence="2">Muscle</tissue>
    </source>
</reference>
<evidence type="ECO:0000256" key="1">
    <source>
        <dbReference type="SAM" id="MobiDB-lite"/>
    </source>
</evidence>
<feature type="compositionally biased region" description="Basic and acidic residues" evidence="1">
    <location>
        <begin position="1"/>
        <end position="10"/>
    </location>
</feature>
<comment type="caution">
    <text evidence="2">The sequence shown here is derived from an EMBL/GenBank/DDBJ whole genome shotgun (WGS) entry which is preliminary data.</text>
</comment>
<sequence>MEKGEQETEGARGGGMWHLSGSSVGGGFSPAPLLPGRGSRTARQSLKLSRHHDTSLAVVAKQPRTGLRQRKVS</sequence>
<accession>A0AAV9QQE2</accession>
<name>A0AAV9QQE2_9TELE</name>
<gene>
    <name evidence="2" type="ORF">CRENBAI_020548</name>
</gene>
<organism evidence="2 3">
    <name type="scientific">Crenichthys baileyi</name>
    <name type="common">White River springfish</name>
    <dbReference type="NCBI Taxonomy" id="28760"/>
    <lineage>
        <taxon>Eukaryota</taxon>
        <taxon>Metazoa</taxon>
        <taxon>Chordata</taxon>
        <taxon>Craniata</taxon>
        <taxon>Vertebrata</taxon>
        <taxon>Euteleostomi</taxon>
        <taxon>Actinopterygii</taxon>
        <taxon>Neopterygii</taxon>
        <taxon>Teleostei</taxon>
        <taxon>Neoteleostei</taxon>
        <taxon>Acanthomorphata</taxon>
        <taxon>Ovalentaria</taxon>
        <taxon>Atherinomorphae</taxon>
        <taxon>Cyprinodontiformes</taxon>
        <taxon>Goodeidae</taxon>
        <taxon>Crenichthys</taxon>
    </lineage>
</organism>
<evidence type="ECO:0000313" key="2">
    <source>
        <dbReference type="EMBL" id="KAK5599488.1"/>
    </source>
</evidence>
<evidence type="ECO:0000313" key="3">
    <source>
        <dbReference type="Proteomes" id="UP001311232"/>
    </source>
</evidence>
<protein>
    <submittedName>
        <fullName evidence="2">Uncharacterized protein</fullName>
    </submittedName>
</protein>
<dbReference type="AlphaFoldDB" id="A0AAV9QQE2"/>
<keyword evidence="3" id="KW-1185">Reference proteome</keyword>